<gene>
    <name evidence="2" type="ORF">LUCI_4122</name>
</gene>
<protein>
    <submittedName>
        <fullName evidence="2">Chitinase ii</fullName>
    </submittedName>
</protein>
<reference evidence="2 3" key="1">
    <citation type="submission" date="2018-06" db="EMBL/GenBank/DDBJ databases">
        <authorList>
            <person name="Strepis N."/>
        </authorList>
    </citation>
    <scope>NUCLEOTIDE SEQUENCE [LARGE SCALE GENOMIC DNA]</scope>
    <source>
        <strain evidence="2">LUCI</strain>
    </source>
</reference>
<evidence type="ECO:0000259" key="1">
    <source>
        <dbReference type="PROSITE" id="PS51910"/>
    </source>
</evidence>
<dbReference type="GO" id="GO:0008061">
    <property type="term" value="F:chitin binding"/>
    <property type="evidence" value="ECO:0007669"/>
    <property type="project" value="InterPro"/>
</dbReference>
<accession>A0A498RBK7</accession>
<dbReference type="InterPro" id="IPR029070">
    <property type="entry name" value="Chitinase_insertion_sf"/>
</dbReference>
<dbReference type="PANTHER" id="PTHR46066:SF2">
    <property type="entry name" value="CHITINASE DOMAIN-CONTAINING PROTEIN 1"/>
    <property type="match status" value="1"/>
</dbReference>
<dbReference type="InterPro" id="IPR001223">
    <property type="entry name" value="Glyco_hydro18_cat"/>
</dbReference>
<evidence type="ECO:0000313" key="3">
    <source>
        <dbReference type="Proteomes" id="UP000277811"/>
    </source>
</evidence>
<proteinExistence type="predicted"/>
<dbReference type="SUPFAM" id="SSF51445">
    <property type="entry name" value="(Trans)glycosidases"/>
    <property type="match status" value="1"/>
</dbReference>
<dbReference type="Proteomes" id="UP000277811">
    <property type="component" value="Unassembled WGS sequence"/>
</dbReference>
<evidence type="ECO:0000313" key="2">
    <source>
        <dbReference type="EMBL" id="VBB08841.1"/>
    </source>
</evidence>
<dbReference type="SMART" id="SM00636">
    <property type="entry name" value="Glyco_18"/>
    <property type="match status" value="1"/>
</dbReference>
<name>A0A498RBK7_9FIRM</name>
<feature type="domain" description="GH18" evidence="1">
    <location>
        <begin position="47"/>
        <end position="353"/>
    </location>
</feature>
<organism evidence="2 3">
    <name type="scientific">Lucifera butyrica</name>
    <dbReference type="NCBI Taxonomy" id="1351585"/>
    <lineage>
        <taxon>Bacteria</taxon>
        <taxon>Bacillati</taxon>
        <taxon>Bacillota</taxon>
        <taxon>Negativicutes</taxon>
        <taxon>Veillonellales</taxon>
        <taxon>Veillonellaceae</taxon>
        <taxon>Lucifera</taxon>
    </lineage>
</organism>
<dbReference type="PANTHER" id="PTHR46066">
    <property type="entry name" value="CHITINASE DOMAIN-CONTAINING PROTEIN 1 FAMILY MEMBER"/>
    <property type="match status" value="1"/>
</dbReference>
<dbReference type="EMBL" id="UPPP01000098">
    <property type="protein sequence ID" value="VBB08841.1"/>
    <property type="molecule type" value="Genomic_DNA"/>
</dbReference>
<dbReference type="Gene3D" id="3.10.50.10">
    <property type="match status" value="1"/>
</dbReference>
<sequence length="353" mass="39206">MRYSRGITVSVLIVFLAAVFMAFGGCAKKPAPKPLPGTPGSMFSHPRIVVGYYENPWPGTSDVTGSFPSMKANYKSISAVGPFWYRATKDGTLEAKDSQVVYNTARNLGLKVYPLVTNKSGATDDILGDPTTRSKVIDNIVKLVQEKKYDGINIDFELLPPKHRDNLTAFMAELYPKMKAINKTLIISVFPQVDVAKDVSGAYNYPELAKSADYLQIMTYDHHYSNSPPGPIAAIDWYEKNVKYAIDQCGAQKILVGVGVYGYDWPPSGDAETVTYADAITRAKKAGVKILYDDNNQAPHFKYNDHEVWFEDDKSVGAKLDVVAKYNPAGIAIWRLGQEQPEVWKVINEKFPK</sequence>
<dbReference type="Gene3D" id="3.20.20.80">
    <property type="entry name" value="Glycosidases"/>
    <property type="match status" value="1"/>
</dbReference>
<dbReference type="PROSITE" id="PS51910">
    <property type="entry name" value="GH18_2"/>
    <property type="match status" value="1"/>
</dbReference>
<dbReference type="InterPro" id="IPR017853">
    <property type="entry name" value="GH"/>
</dbReference>
<keyword evidence="3" id="KW-1185">Reference proteome</keyword>
<dbReference type="AlphaFoldDB" id="A0A498RBK7"/>
<dbReference type="Pfam" id="PF00704">
    <property type="entry name" value="Glyco_hydro_18"/>
    <property type="match status" value="1"/>
</dbReference>
<dbReference type="InterPro" id="IPR011583">
    <property type="entry name" value="Chitinase_II/V-like_cat"/>
</dbReference>
<dbReference type="PROSITE" id="PS51257">
    <property type="entry name" value="PROKAR_LIPOPROTEIN"/>
    <property type="match status" value="1"/>
</dbReference>
<dbReference type="GO" id="GO:0005975">
    <property type="term" value="P:carbohydrate metabolic process"/>
    <property type="evidence" value="ECO:0007669"/>
    <property type="project" value="InterPro"/>
</dbReference>